<comment type="caution">
    <text evidence="1">The sequence shown here is derived from an EMBL/GenBank/DDBJ whole genome shotgun (WGS) entry which is preliminary data.</text>
</comment>
<reference evidence="1" key="1">
    <citation type="submission" date="2019-04" db="EMBL/GenBank/DDBJ databases">
        <title>Microbes associate with the intestines of laboratory mice.</title>
        <authorList>
            <person name="Navarre W."/>
            <person name="Wong E."/>
            <person name="Huang K."/>
            <person name="Tropini C."/>
            <person name="Ng K."/>
            <person name="Yu B."/>
        </authorList>
    </citation>
    <scope>NUCLEOTIDE SEQUENCE</scope>
    <source>
        <strain evidence="1">NM04_E33</strain>
    </source>
</reference>
<keyword evidence="2" id="KW-1185">Reference proteome</keyword>
<gene>
    <name evidence="1" type="primary">dprA</name>
    <name evidence="1" type="ORF">E5331_15385</name>
</gene>
<dbReference type="EMBL" id="SRYB01000028">
    <property type="protein sequence ID" value="TGY77190.1"/>
    <property type="molecule type" value="Genomic_DNA"/>
</dbReference>
<sequence length="372" mass="41460">MPDLDLIRKLAFSFLKKADAELLRTLIDKGISAEQFFTMETAELAHALRLSQGNRFEKMERDEAIFRALKELEAIERHHITPLSLLDNDYPVRLAQIPDAPVVLYKLGDADLDSRHIVNLVGTRRSTPYGLDFCKRLISDLAPYFPDLVVVSGLAFGIDAAAHQAALDANVKTVAVVAHGLNMIYPAPHRSLAKTIIQSGGAIVSEYHFGDQPYRQRFLERNRLIAGLSDVTIVVESDVKGGAMSTANTAFSYSRDVMALPGRISDQYSSGCNMLIRKQKAHLITSAADLIELTGWQPLDLNIDTRQRNLFPELDGDAKLVYETIRYSSEPMQADRIHQLTLIPMPRLMATLGEMEFDGILLRHPGNRFSAS</sequence>
<accession>A0AC61RE66</accession>
<evidence type="ECO:0000313" key="2">
    <source>
        <dbReference type="Proteomes" id="UP000306319"/>
    </source>
</evidence>
<dbReference type="Proteomes" id="UP000306319">
    <property type="component" value="Unassembled WGS sequence"/>
</dbReference>
<organism evidence="1 2">
    <name type="scientific">Lepagella muris</name>
    <dbReference type="NCBI Taxonomy" id="3032870"/>
    <lineage>
        <taxon>Bacteria</taxon>
        <taxon>Pseudomonadati</taxon>
        <taxon>Bacteroidota</taxon>
        <taxon>Bacteroidia</taxon>
        <taxon>Bacteroidales</taxon>
        <taxon>Muribaculaceae</taxon>
        <taxon>Lepagella</taxon>
    </lineage>
</organism>
<proteinExistence type="predicted"/>
<protein>
    <submittedName>
        <fullName evidence="1">DNA-protecting protein DprA</fullName>
    </submittedName>
</protein>
<name>A0AC61RE66_9BACT</name>
<evidence type="ECO:0000313" key="1">
    <source>
        <dbReference type="EMBL" id="TGY77190.1"/>
    </source>
</evidence>